<keyword evidence="1" id="KW-0812">Transmembrane</keyword>
<name>A0ABX9C0I0_9BURK</name>
<comment type="caution">
    <text evidence="2">The sequence shown here is derived from an EMBL/GenBank/DDBJ whole genome shotgun (WGS) entry which is preliminary data.</text>
</comment>
<evidence type="ECO:0000313" key="2">
    <source>
        <dbReference type="EMBL" id="RAM63844.1"/>
    </source>
</evidence>
<evidence type="ECO:0000256" key="1">
    <source>
        <dbReference type="SAM" id="Phobius"/>
    </source>
</evidence>
<reference evidence="2 3" key="1">
    <citation type="submission" date="2014-12" db="EMBL/GenBank/DDBJ databases">
        <title>Complete genome sequence of Herbaspirillum rubrisubalbicans Os38.</title>
        <authorList>
            <person name="Chen M."/>
            <person name="An Q."/>
        </authorList>
    </citation>
    <scope>NUCLEOTIDE SEQUENCE [LARGE SCALE GENOMIC DNA]</scope>
    <source>
        <strain evidence="2 3">Os38</strain>
    </source>
</reference>
<keyword evidence="3" id="KW-1185">Reference proteome</keyword>
<accession>A0ABX9C0I0</accession>
<keyword evidence="1" id="KW-0472">Membrane</keyword>
<organism evidence="2 3">
    <name type="scientific">Herbaspirillum rubrisubalbicans</name>
    <dbReference type="NCBI Taxonomy" id="80842"/>
    <lineage>
        <taxon>Bacteria</taxon>
        <taxon>Pseudomonadati</taxon>
        <taxon>Pseudomonadota</taxon>
        <taxon>Betaproteobacteria</taxon>
        <taxon>Burkholderiales</taxon>
        <taxon>Oxalobacteraceae</taxon>
        <taxon>Herbaspirillum</taxon>
    </lineage>
</organism>
<dbReference type="EMBL" id="JUGD01000017">
    <property type="protein sequence ID" value="RAM63844.1"/>
    <property type="molecule type" value="Genomic_DNA"/>
</dbReference>
<proteinExistence type="predicted"/>
<sequence length="60" mass="7180">MLSEMKWRTFSSDMPLNKGQYLIFCLMSFWLLMLVNFIQIARRDLHLQKNALLDLGSPRF</sequence>
<dbReference type="Proteomes" id="UP000248631">
    <property type="component" value="Unassembled WGS sequence"/>
</dbReference>
<feature type="transmembrane region" description="Helical" evidence="1">
    <location>
        <begin position="20"/>
        <end position="41"/>
    </location>
</feature>
<evidence type="ECO:0000313" key="3">
    <source>
        <dbReference type="Proteomes" id="UP000248631"/>
    </source>
</evidence>
<keyword evidence="1" id="KW-1133">Transmembrane helix</keyword>
<protein>
    <submittedName>
        <fullName evidence="2">Uncharacterized protein</fullName>
    </submittedName>
</protein>
<gene>
    <name evidence="2" type="ORF">RB24_15260</name>
</gene>